<sequence>MLSFDLVTRNCVELALGEGSVAEETAGDPVASRHVVGEGETGCERSSRGRGGFASSLGRFGLAPGGRAFPVPVVVVPSGDDREPAGVVPAAARDERDEEALRVAAAPAAREGASLRVLSAWVFLEKVGSMATMSDGADRLAADQATATARLVAPVREEFPELTVSEHVVRAGSVSEVLVAAIAGADVIVIGSRRRSHFIGSPLGDVTHAVLYHAHCPAVLVPHP</sequence>
<evidence type="ECO:0000256" key="1">
    <source>
        <dbReference type="ARBA" id="ARBA00008791"/>
    </source>
</evidence>
<dbReference type="SUPFAM" id="SSF52402">
    <property type="entry name" value="Adenine nucleotide alpha hydrolases-like"/>
    <property type="match status" value="1"/>
</dbReference>
<name>A0ABW2WRZ8_9ACTN</name>
<organism evidence="3 4">
    <name type="scientific">Streptomyces sanglieri</name>
    <dbReference type="NCBI Taxonomy" id="193460"/>
    <lineage>
        <taxon>Bacteria</taxon>
        <taxon>Bacillati</taxon>
        <taxon>Actinomycetota</taxon>
        <taxon>Actinomycetes</taxon>
        <taxon>Kitasatosporales</taxon>
        <taxon>Streptomycetaceae</taxon>
        <taxon>Streptomyces</taxon>
    </lineage>
</organism>
<keyword evidence="4" id="KW-1185">Reference proteome</keyword>
<dbReference type="PRINTS" id="PR01438">
    <property type="entry name" value="UNVRSLSTRESS"/>
</dbReference>
<comment type="caution">
    <text evidence="3">The sequence shown here is derived from an EMBL/GenBank/DDBJ whole genome shotgun (WGS) entry which is preliminary data.</text>
</comment>
<evidence type="ECO:0000259" key="2">
    <source>
        <dbReference type="Pfam" id="PF00582"/>
    </source>
</evidence>
<feature type="domain" description="UspA" evidence="2">
    <location>
        <begin position="93"/>
        <end position="222"/>
    </location>
</feature>
<dbReference type="InterPro" id="IPR006016">
    <property type="entry name" value="UspA"/>
</dbReference>
<evidence type="ECO:0000313" key="3">
    <source>
        <dbReference type="EMBL" id="MFD0623391.1"/>
    </source>
</evidence>
<dbReference type="InterPro" id="IPR006015">
    <property type="entry name" value="Universal_stress_UspA"/>
</dbReference>
<dbReference type="Proteomes" id="UP001596915">
    <property type="component" value="Unassembled WGS sequence"/>
</dbReference>
<dbReference type="Gene3D" id="3.40.50.12370">
    <property type="match status" value="1"/>
</dbReference>
<proteinExistence type="inferred from homology"/>
<comment type="similarity">
    <text evidence="1">Belongs to the universal stress protein A family.</text>
</comment>
<reference evidence="4" key="1">
    <citation type="journal article" date="2019" name="Int. J. Syst. Evol. Microbiol.">
        <title>The Global Catalogue of Microorganisms (GCM) 10K type strain sequencing project: providing services to taxonomists for standard genome sequencing and annotation.</title>
        <authorList>
            <consortium name="The Broad Institute Genomics Platform"/>
            <consortium name="The Broad Institute Genome Sequencing Center for Infectious Disease"/>
            <person name="Wu L."/>
            <person name="Ma J."/>
        </authorList>
    </citation>
    <scope>NUCLEOTIDE SEQUENCE [LARGE SCALE GENOMIC DNA]</scope>
    <source>
        <strain evidence="4">JCM 12607</strain>
    </source>
</reference>
<evidence type="ECO:0000313" key="4">
    <source>
        <dbReference type="Proteomes" id="UP001596915"/>
    </source>
</evidence>
<accession>A0ABW2WRZ8</accession>
<dbReference type="Pfam" id="PF00582">
    <property type="entry name" value="Usp"/>
    <property type="match status" value="1"/>
</dbReference>
<dbReference type="EMBL" id="JBHTGL010000008">
    <property type="protein sequence ID" value="MFD0623391.1"/>
    <property type="molecule type" value="Genomic_DNA"/>
</dbReference>
<protein>
    <submittedName>
        <fullName evidence="3">Universal stress protein</fullName>
    </submittedName>
</protein>
<gene>
    <name evidence="3" type="ORF">ACFQ2K_11860</name>
</gene>